<keyword evidence="1" id="KW-0472">Membrane</keyword>
<organism evidence="2 3">
    <name type="scientific">Thermomonospora umbrina</name>
    <dbReference type="NCBI Taxonomy" id="111806"/>
    <lineage>
        <taxon>Bacteria</taxon>
        <taxon>Bacillati</taxon>
        <taxon>Actinomycetota</taxon>
        <taxon>Actinomycetes</taxon>
        <taxon>Streptosporangiales</taxon>
        <taxon>Thermomonosporaceae</taxon>
        <taxon>Thermomonospora</taxon>
    </lineage>
</organism>
<dbReference type="AlphaFoldDB" id="A0A3D9STP6"/>
<sequence length="52" mass="5733">MSGLILVFFLALLCAYLMRFVAGRLRWSVPGYSGVIIVFVIAVLAVWGQSLD</sequence>
<proteinExistence type="predicted"/>
<feature type="transmembrane region" description="Helical" evidence="1">
    <location>
        <begin position="29"/>
        <end position="47"/>
    </location>
</feature>
<comment type="caution">
    <text evidence="2">The sequence shown here is derived from an EMBL/GenBank/DDBJ whole genome shotgun (WGS) entry which is preliminary data.</text>
</comment>
<evidence type="ECO:0000256" key="1">
    <source>
        <dbReference type="SAM" id="Phobius"/>
    </source>
</evidence>
<accession>A0A3D9STP6</accession>
<keyword evidence="1" id="KW-0812">Transmembrane</keyword>
<dbReference type="RefSeq" id="WP_170177582.1">
    <property type="nucleotide sequence ID" value="NZ_QTTT01000001.1"/>
</dbReference>
<evidence type="ECO:0000313" key="2">
    <source>
        <dbReference type="EMBL" id="REE96355.1"/>
    </source>
</evidence>
<dbReference type="EMBL" id="QTTT01000001">
    <property type="protein sequence ID" value="REE96355.1"/>
    <property type="molecule type" value="Genomic_DNA"/>
</dbReference>
<keyword evidence="3" id="KW-1185">Reference proteome</keyword>
<name>A0A3D9STP6_9ACTN</name>
<gene>
    <name evidence="2" type="ORF">DFJ69_1785</name>
</gene>
<keyword evidence="1" id="KW-1133">Transmembrane helix</keyword>
<reference evidence="2 3" key="1">
    <citation type="submission" date="2018-08" db="EMBL/GenBank/DDBJ databases">
        <title>Sequencing the genomes of 1000 actinobacteria strains.</title>
        <authorList>
            <person name="Klenk H.-P."/>
        </authorList>
    </citation>
    <scope>NUCLEOTIDE SEQUENCE [LARGE SCALE GENOMIC DNA]</scope>
    <source>
        <strain evidence="2 3">DSM 43927</strain>
    </source>
</reference>
<protein>
    <submittedName>
        <fullName evidence="2">Uncharacterized protein</fullName>
    </submittedName>
</protein>
<dbReference type="Proteomes" id="UP000256661">
    <property type="component" value="Unassembled WGS sequence"/>
</dbReference>
<evidence type="ECO:0000313" key="3">
    <source>
        <dbReference type="Proteomes" id="UP000256661"/>
    </source>
</evidence>